<evidence type="ECO:0000313" key="5">
    <source>
        <dbReference type="EMBL" id="CAF3980883.1"/>
    </source>
</evidence>
<organism evidence="4 6">
    <name type="scientific">Didymodactylos carnosus</name>
    <dbReference type="NCBI Taxonomy" id="1234261"/>
    <lineage>
        <taxon>Eukaryota</taxon>
        <taxon>Metazoa</taxon>
        <taxon>Spiralia</taxon>
        <taxon>Gnathifera</taxon>
        <taxon>Rotifera</taxon>
        <taxon>Eurotatoria</taxon>
        <taxon>Bdelloidea</taxon>
        <taxon>Philodinida</taxon>
        <taxon>Philodinidae</taxon>
        <taxon>Didymodactylos</taxon>
    </lineage>
</organism>
<keyword evidence="2" id="KW-0040">ANK repeat</keyword>
<dbReference type="SMART" id="SM00645">
    <property type="entry name" value="Pept_C1"/>
    <property type="match status" value="1"/>
</dbReference>
<dbReference type="Pfam" id="PF00112">
    <property type="entry name" value="Peptidase_C1"/>
    <property type="match status" value="1"/>
</dbReference>
<dbReference type="Gene3D" id="1.25.40.20">
    <property type="entry name" value="Ankyrin repeat-containing domain"/>
    <property type="match status" value="1"/>
</dbReference>
<dbReference type="SUPFAM" id="SSF54001">
    <property type="entry name" value="Cysteine proteinases"/>
    <property type="match status" value="1"/>
</dbReference>
<dbReference type="CDD" id="cd02619">
    <property type="entry name" value="Peptidase_C1"/>
    <property type="match status" value="1"/>
</dbReference>
<evidence type="ECO:0000313" key="4">
    <source>
        <dbReference type="EMBL" id="CAF1217136.1"/>
    </source>
</evidence>
<dbReference type="AlphaFoldDB" id="A0A814XLK8"/>
<dbReference type="SMART" id="SM00248">
    <property type="entry name" value="ANK"/>
    <property type="match status" value="1"/>
</dbReference>
<dbReference type="InterPro" id="IPR013128">
    <property type="entry name" value="Peptidase_C1A"/>
</dbReference>
<accession>A0A814XLK8</accession>
<gene>
    <name evidence="4" type="ORF">GPM918_LOCUS24507</name>
    <name evidence="5" type="ORF">SRO942_LOCUS24509</name>
</gene>
<evidence type="ECO:0000256" key="1">
    <source>
        <dbReference type="ARBA" id="ARBA00008455"/>
    </source>
</evidence>
<dbReference type="GO" id="GO:0008234">
    <property type="term" value="F:cysteine-type peptidase activity"/>
    <property type="evidence" value="ECO:0007669"/>
    <property type="project" value="InterPro"/>
</dbReference>
<evidence type="ECO:0000313" key="6">
    <source>
        <dbReference type="Proteomes" id="UP000663829"/>
    </source>
</evidence>
<sequence>MSEQPSGFYLSCRNNNIEKVKEYLITITEHEINRLEPNGSTALHAASYNGHDDIVRLLLDKGASTTLKNRYGYTAEQEARTGIIKGLFQQRKKAFIVNKKTGQTYPLNGVKLDPNGVNDAPNTIQFGSIQNSINQLPPIVDLRKDCTTVESQGQINSCVGNALAGAYEYLIKKETGKQIDVSRLFIYFNARAHRSQHIRDEGCYISDAIHILKTKGVCKESYWPYNIAHVNTKPSLNAYKEASPYIVYDRQGIRLNANLQQMKQSLADGYPFAFGLMTYDSFAQSAHNGGHVLMPSQTDKQKGCAGHCMLAVGYNDIHKKFIVRNSYGSHWGDKGYIYIPYEYMSNPHYNQDIWAIRKIAQRNSIQQQTEEQKDQQYVKDNSWFWNLDNNWIKNNFQQFYHFHSVVCIKSQHFHLLNQHHLFGSAGTATSKDQVQDPETAIDDDDCYIEWAG</sequence>
<dbReference type="PANTHER" id="PTHR12411">
    <property type="entry name" value="CYSTEINE PROTEASE FAMILY C1-RELATED"/>
    <property type="match status" value="1"/>
</dbReference>
<name>A0A814XLK8_9BILA</name>
<dbReference type="GO" id="GO:0006508">
    <property type="term" value="P:proteolysis"/>
    <property type="evidence" value="ECO:0007669"/>
    <property type="project" value="InterPro"/>
</dbReference>
<proteinExistence type="inferred from homology"/>
<dbReference type="InterPro" id="IPR036770">
    <property type="entry name" value="Ankyrin_rpt-contain_sf"/>
</dbReference>
<comment type="caution">
    <text evidence="4">The sequence shown here is derived from an EMBL/GenBank/DDBJ whole genome shotgun (WGS) entry which is preliminary data.</text>
</comment>
<dbReference type="Proteomes" id="UP000663829">
    <property type="component" value="Unassembled WGS sequence"/>
</dbReference>
<dbReference type="PROSITE" id="PS50088">
    <property type="entry name" value="ANK_REPEAT"/>
    <property type="match status" value="1"/>
</dbReference>
<feature type="domain" description="Peptidase C1A papain C-terminal" evidence="3">
    <location>
        <begin position="136"/>
        <end position="348"/>
    </location>
</feature>
<dbReference type="InterPro" id="IPR002110">
    <property type="entry name" value="Ankyrin_rpt"/>
</dbReference>
<dbReference type="OrthoDB" id="10251692at2759"/>
<reference evidence="4" key="1">
    <citation type="submission" date="2021-02" db="EMBL/GenBank/DDBJ databases">
        <authorList>
            <person name="Nowell W R."/>
        </authorList>
    </citation>
    <scope>NUCLEOTIDE SEQUENCE</scope>
</reference>
<dbReference type="PROSITE" id="PS50297">
    <property type="entry name" value="ANK_REP_REGION"/>
    <property type="match status" value="1"/>
</dbReference>
<dbReference type="Pfam" id="PF12796">
    <property type="entry name" value="Ank_2"/>
    <property type="match status" value="1"/>
</dbReference>
<dbReference type="SUPFAM" id="SSF48403">
    <property type="entry name" value="Ankyrin repeat"/>
    <property type="match status" value="1"/>
</dbReference>
<dbReference type="InterPro" id="IPR000668">
    <property type="entry name" value="Peptidase_C1A_C"/>
</dbReference>
<dbReference type="Proteomes" id="UP000681722">
    <property type="component" value="Unassembled WGS sequence"/>
</dbReference>
<evidence type="ECO:0000256" key="2">
    <source>
        <dbReference type="PROSITE-ProRule" id="PRU00023"/>
    </source>
</evidence>
<dbReference type="InterPro" id="IPR038765">
    <property type="entry name" value="Papain-like_cys_pep_sf"/>
</dbReference>
<dbReference type="EMBL" id="CAJNOQ010009161">
    <property type="protein sequence ID" value="CAF1217136.1"/>
    <property type="molecule type" value="Genomic_DNA"/>
</dbReference>
<evidence type="ECO:0000259" key="3">
    <source>
        <dbReference type="SMART" id="SM00645"/>
    </source>
</evidence>
<keyword evidence="6" id="KW-1185">Reference proteome</keyword>
<protein>
    <recommendedName>
        <fullName evidence="3">Peptidase C1A papain C-terminal domain-containing protein</fullName>
    </recommendedName>
</protein>
<feature type="repeat" description="ANK" evidence="2">
    <location>
        <begin position="38"/>
        <end position="70"/>
    </location>
</feature>
<dbReference type="EMBL" id="CAJOBC010009164">
    <property type="protein sequence ID" value="CAF3980883.1"/>
    <property type="molecule type" value="Genomic_DNA"/>
</dbReference>
<dbReference type="Gene3D" id="3.90.70.10">
    <property type="entry name" value="Cysteine proteinases"/>
    <property type="match status" value="1"/>
</dbReference>
<comment type="similarity">
    <text evidence="1">Belongs to the peptidase C1 family.</text>
</comment>